<dbReference type="Gene3D" id="3.40.30.10">
    <property type="entry name" value="Glutaredoxin"/>
    <property type="match status" value="1"/>
</dbReference>
<evidence type="ECO:0000313" key="2">
    <source>
        <dbReference type="EMBL" id="KAF4613743.1"/>
    </source>
</evidence>
<dbReference type="EMBL" id="JAACJL010000045">
    <property type="protein sequence ID" value="KAF4613743.1"/>
    <property type="molecule type" value="Genomic_DNA"/>
</dbReference>
<reference evidence="2 3" key="1">
    <citation type="submission" date="2019-12" db="EMBL/GenBank/DDBJ databases">
        <authorList>
            <person name="Floudas D."/>
            <person name="Bentzer J."/>
            <person name="Ahren D."/>
            <person name="Johansson T."/>
            <person name="Persson P."/>
            <person name="Tunlid A."/>
        </authorList>
    </citation>
    <scope>NUCLEOTIDE SEQUENCE [LARGE SCALE GENOMIC DNA]</scope>
    <source>
        <strain evidence="2 3">CBS 102.39</strain>
    </source>
</reference>
<dbReference type="Gene3D" id="1.20.1050.10">
    <property type="match status" value="1"/>
</dbReference>
<organism evidence="2 3">
    <name type="scientific">Agrocybe pediades</name>
    <dbReference type="NCBI Taxonomy" id="84607"/>
    <lineage>
        <taxon>Eukaryota</taxon>
        <taxon>Fungi</taxon>
        <taxon>Dikarya</taxon>
        <taxon>Basidiomycota</taxon>
        <taxon>Agaricomycotina</taxon>
        <taxon>Agaricomycetes</taxon>
        <taxon>Agaricomycetidae</taxon>
        <taxon>Agaricales</taxon>
        <taxon>Agaricineae</taxon>
        <taxon>Strophariaceae</taxon>
        <taxon>Agrocybe</taxon>
    </lineage>
</organism>
<dbReference type="SUPFAM" id="SSF47616">
    <property type="entry name" value="GST C-terminal domain-like"/>
    <property type="match status" value="1"/>
</dbReference>
<dbReference type="Pfam" id="PF22041">
    <property type="entry name" value="GST_C_7"/>
    <property type="match status" value="1"/>
</dbReference>
<dbReference type="PANTHER" id="PTHR42673:SF4">
    <property type="entry name" value="MALEYLACETOACETATE ISOMERASE"/>
    <property type="match status" value="1"/>
</dbReference>
<keyword evidence="3" id="KW-1185">Reference proteome</keyword>
<dbReference type="SUPFAM" id="SSF52833">
    <property type="entry name" value="Thioredoxin-like"/>
    <property type="match status" value="1"/>
</dbReference>
<dbReference type="InterPro" id="IPR036282">
    <property type="entry name" value="Glutathione-S-Trfase_C_sf"/>
</dbReference>
<comment type="caution">
    <text evidence="2">The sequence shown here is derived from an EMBL/GenBank/DDBJ whole genome shotgun (WGS) entry which is preliminary data.</text>
</comment>
<evidence type="ECO:0000259" key="1">
    <source>
        <dbReference type="PROSITE" id="PS50404"/>
    </source>
</evidence>
<dbReference type="InterPro" id="IPR054416">
    <property type="entry name" value="GST_UstS-like_C"/>
</dbReference>
<dbReference type="PANTHER" id="PTHR42673">
    <property type="entry name" value="MALEYLACETOACETATE ISOMERASE"/>
    <property type="match status" value="1"/>
</dbReference>
<accession>A0A8H4QMV9</accession>
<feature type="domain" description="GST N-terminal" evidence="1">
    <location>
        <begin position="8"/>
        <end position="99"/>
    </location>
</feature>
<dbReference type="Proteomes" id="UP000521872">
    <property type="component" value="Unassembled WGS sequence"/>
</dbReference>
<dbReference type="GO" id="GO:0006559">
    <property type="term" value="P:L-phenylalanine catabolic process"/>
    <property type="evidence" value="ECO:0007669"/>
    <property type="project" value="TreeGrafter"/>
</dbReference>
<dbReference type="GO" id="GO:0006749">
    <property type="term" value="P:glutathione metabolic process"/>
    <property type="evidence" value="ECO:0007669"/>
    <property type="project" value="TreeGrafter"/>
</dbReference>
<name>A0A8H4QMV9_9AGAR</name>
<dbReference type="GO" id="GO:0016034">
    <property type="term" value="F:maleylacetoacetate isomerase activity"/>
    <property type="evidence" value="ECO:0007669"/>
    <property type="project" value="TreeGrafter"/>
</dbReference>
<protein>
    <recommendedName>
        <fullName evidence="1">GST N-terminal domain-containing protein</fullName>
    </recommendedName>
</protein>
<sequence>MTITLYDIPAQVPGKAISSNTWKARFSLNYKGIPYKTEWIGVDEIQSRFKELGFNPTRKFADGSDMYTVPAIHDPSTGVYLADSFLIAQYLDKTYPDTPRLLPDGMTGLQAAFEDQFMSAIAPVTQFIQYPLSQKLYPKDQEAIRRRVESGFGKSLEELAPKGEVALREWDKLRDGLGKLDGFYAKMDDKGPFILGEKISWGDIVLAGHFTWMKLAFGEGSQQWKDISSWHGGRWGKLLKLFDAYTAVP</sequence>
<dbReference type="PROSITE" id="PS50404">
    <property type="entry name" value="GST_NTER"/>
    <property type="match status" value="1"/>
</dbReference>
<dbReference type="InterPro" id="IPR036249">
    <property type="entry name" value="Thioredoxin-like_sf"/>
</dbReference>
<gene>
    <name evidence="2" type="ORF">D9613_008017</name>
</gene>
<dbReference type="AlphaFoldDB" id="A0A8H4QMV9"/>
<proteinExistence type="predicted"/>
<dbReference type="Pfam" id="PF13409">
    <property type="entry name" value="GST_N_2"/>
    <property type="match status" value="1"/>
</dbReference>
<dbReference type="InterPro" id="IPR004045">
    <property type="entry name" value="Glutathione_S-Trfase_N"/>
</dbReference>
<evidence type="ECO:0000313" key="3">
    <source>
        <dbReference type="Proteomes" id="UP000521872"/>
    </source>
</evidence>
<dbReference type="GO" id="GO:0004364">
    <property type="term" value="F:glutathione transferase activity"/>
    <property type="evidence" value="ECO:0007669"/>
    <property type="project" value="TreeGrafter"/>
</dbReference>